<dbReference type="PROSITE" id="PS00928">
    <property type="entry name" value="TREHALASE_2"/>
    <property type="match status" value="1"/>
</dbReference>
<keyword evidence="6 7" id="KW-0326">Glycosidase</keyword>
<feature type="signal peptide" evidence="9">
    <location>
        <begin position="1"/>
        <end position="21"/>
    </location>
</feature>
<evidence type="ECO:0000256" key="1">
    <source>
        <dbReference type="ARBA" id="ARBA00001576"/>
    </source>
</evidence>
<feature type="coiled-coil region" evidence="8">
    <location>
        <begin position="231"/>
        <end position="258"/>
    </location>
</feature>
<evidence type="ECO:0000256" key="8">
    <source>
        <dbReference type="SAM" id="Coils"/>
    </source>
</evidence>
<gene>
    <name evidence="10" type="ORF">PLXY2_LOCUS1313</name>
</gene>
<dbReference type="PANTHER" id="PTHR23403:SF1">
    <property type="entry name" value="TREHALASE"/>
    <property type="match status" value="1"/>
</dbReference>
<reference evidence="10" key="1">
    <citation type="submission" date="2020-11" db="EMBL/GenBank/DDBJ databases">
        <authorList>
            <person name="Whiteford S."/>
        </authorList>
    </citation>
    <scope>NUCLEOTIDE SEQUENCE</scope>
</reference>
<dbReference type="PROSITE" id="PS00927">
    <property type="entry name" value="TREHALASE_1"/>
    <property type="match status" value="1"/>
</dbReference>
<evidence type="ECO:0000256" key="9">
    <source>
        <dbReference type="SAM" id="SignalP"/>
    </source>
</evidence>
<dbReference type="PANTHER" id="PTHR23403">
    <property type="entry name" value="TREHALASE"/>
    <property type="match status" value="1"/>
</dbReference>
<evidence type="ECO:0000313" key="10">
    <source>
        <dbReference type="EMBL" id="CAG9093075.1"/>
    </source>
</evidence>
<evidence type="ECO:0000256" key="4">
    <source>
        <dbReference type="ARBA" id="ARBA00019905"/>
    </source>
</evidence>
<dbReference type="GO" id="GO:0005993">
    <property type="term" value="P:trehalose catabolic process"/>
    <property type="evidence" value="ECO:0007669"/>
    <property type="project" value="TreeGrafter"/>
</dbReference>
<comment type="caution">
    <text evidence="10">The sequence shown here is derived from an EMBL/GenBank/DDBJ whole genome shotgun (WGS) entry which is preliminary data.</text>
</comment>
<evidence type="ECO:0000256" key="6">
    <source>
        <dbReference type="ARBA" id="ARBA00023295"/>
    </source>
</evidence>
<dbReference type="Pfam" id="PF01204">
    <property type="entry name" value="Trehalase"/>
    <property type="match status" value="1"/>
</dbReference>
<dbReference type="EMBL" id="CAJHNJ030000003">
    <property type="protein sequence ID" value="CAG9093075.1"/>
    <property type="molecule type" value="Genomic_DNA"/>
</dbReference>
<feature type="chain" id="PRO_5035865084" description="Trehalase" evidence="9">
    <location>
        <begin position="22"/>
        <end position="582"/>
    </location>
</feature>
<organism evidence="10 11">
    <name type="scientific">Plutella xylostella</name>
    <name type="common">Diamondback moth</name>
    <name type="synonym">Plutella maculipennis</name>
    <dbReference type="NCBI Taxonomy" id="51655"/>
    <lineage>
        <taxon>Eukaryota</taxon>
        <taxon>Metazoa</taxon>
        <taxon>Ecdysozoa</taxon>
        <taxon>Arthropoda</taxon>
        <taxon>Hexapoda</taxon>
        <taxon>Insecta</taxon>
        <taxon>Pterygota</taxon>
        <taxon>Neoptera</taxon>
        <taxon>Endopterygota</taxon>
        <taxon>Lepidoptera</taxon>
        <taxon>Glossata</taxon>
        <taxon>Ditrysia</taxon>
        <taxon>Yponomeutoidea</taxon>
        <taxon>Plutellidae</taxon>
        <taxon>Plutella</taxon>
    </lineage>
</organism>
<proteinExistence type="inferred from homology"/>
<dbReference type="Gene3D" id="1.50.10.10">
    <property type="match status" value="1"/>
</dbReference>
<dbReference type="EC" id="3.2.1.28" evidence="3 7"/>
<dbReference type="InterPro" id="IPR012341">
    <property type="entry name" value="6hp_glycosidase-like_sf"/>
</dbReference>
<evidence type="ECO:0000256" key="3">
    <source>
        <dbReference type="ARBA" id="ARBA00012757"/>
    </source>
</evidence>
<dbReference type="PRINTS" id="PR00744">
    <property type="entry name" value="GLHYDRLASE37"/>
</dbReference>
<evidence type="ECO:0000313" key="11">
    <source>
        <dbReference type="Proteomes" id="UP000653454"/>
    </source>
</evidence>
<dbReference type="SUPFAM" id="SSF48208">
    <property type="entry name" value="Six-hairpin glycosidases"/>
    <property type="match status" value="1"/>
</dbReference>
<evidence type="ECO:0000256" key="5">
    <source>
        <dbReference type="ARBA" id="ARBA00022801"/>
    </source>
</evidence>
<evidence type="ECO:0000256" key="2">
    <source>
        <dbReference type="ARBA" id="ARBA00005615"/>
    </source>
</evidence>
<comment type="similarity">
    <text evidence="2 7">Belongs to the glycosyl hydrolase 37 family.</text>
</comment>
<keyword evidence="8" id="KW-0175">Coiled coil</keyword>
<dbReference type="InterPro" id="IPR018232">
    <property type="entry name" value="Glyco_hydro_37_CS"/>
</dbReference>
<dbReference type="InterPro" id="IPR008928">
    <property type="entry name" value="6-hairpin_glycosidase_sf"/>
</dbReference>
<accession>A0A8S4D9P2</accession>
<dbReference type="AlphaFoldDB" id="A0A8S4D9P2"/>
<keyword evidence="5 7" id="KW-0378">Hydrolase</keyword>
<evidence type="ECO:0000256" key="7">
    <source>
        <dbReference type="RuleBase" id="RU361180"/>
    </source>
</evidence>
<name>A0A8S4D9P2_PLUXY</name>
<dbReference type="InterPro" id="IPR001661">
    <property type="entry name" value="Glyco_hydro_37"/>
</dbReference>
<keyword evidence="9" id="KW-0732">Signal</keyword>
<keyword evidence="11" id="KW-1185">Reference proteome</keyword>
<dbReference type="Proteomes" id="UP000653454">
    <property type="component" value="Unassembled WGS sequence"/>
</dbReference>
<comment type="catalytic activity">
    <reaction evidence="1 7">
        <text>alpha,alpha-trehalose + H2O = alpha-D-glucose + beta-D-glucose</text>
        <dbReference type="Rhea" id="RHEA:32675"/>
        <dbReference type="ChEBI" id="CHEBI:15377"/>
        <dbReference type="ChEBI" id="CHEBI:15903"/>
        <dbReference type="ChEBI" id="CHEBI:16551"/>
        <dbReference type="ChEBI" id="CHEBI:17925"/>
        <dbReference type="EC" id="3.2.1.28"/>
    </reaction>
</comment>
<dbReference type="GO" id="GO:0004555">
    <property type="term" value="F:alpha,alpha-trehalase activity"/>
    <property type="evidence" value="ECO:0007669"/>
    <property type="project" value="UniProtKB-EC"/>
</dbReference>
<sequence length="582" mass="64947">MMLKMLVAGLVLGLALGAGAALPPSCSRPLYCGSDLLHTVQLANIFQDSKTFVDLALNDDEQTILDKFDVLMNETSRQPTREQLQAFVQSNFHNGSELEAWSPPDHAADPAFLAGVRDPALRQFAGDIHAIWPTLGRRIRPEVLAHPDRYSLIPVTHPFIVPGGRFKEIYYWDTYWIIEGLLISGMRDTARGMIENLVELLRAVGHVPNGGRCYYQQRSQPPLLSAMVALYFRETRDVKFLKQNIDALEAEIKYWLDTQAVTFEKDGKKYSLLRYYAPSEGPRPESYSEDYENAQSFDTEERRAQFYLDIKSAAESGWDFSSRWFVGPAGGNAGNLTTVHTSEIIPVDQNAIFANALQNLAMFHAVLMSPRKAAQYAFQAKQWRDAMDQVLWHEQDGIWYDYNHELQQHRRYFYPSNVAPLWMGVVDRRKIRKRAGKILAYLTDSKGLDYPGGVPTSLINSGEQWDFPNAWPPLVSIMVNALEALGSAAARREALAVAQTWVRACHAGFSASRQMFEKYDAEQPGRVGGGGEYTVQTGFGWSNGVVLEFLNKYGQRLTASDPAAVAPAVAPAVPATPAVAAA</sequence>
<protein>
    <recommendedName>
        <fullName evidence="4 7">Trehalase</fullName>
        <ecNumber evidence="3 7">3.2.1.28</ecNumber>
    </recommendedName>
    <alternativeName>
        <fullName evidence="7">Alpha-trehalose glucohydrolase</fullName>
    </alternativeName>
</protein>